<dbReference type="Proteomes" id="UP000315901">
    <property type="component" value="Unassembled WGS sequence"/>
</dbReference>
<evidence type="ECO:0000256" key="1">
    <source>
        <dbReference type="SAM" id="Phobius"/>
    </source>
</evidence>
<proteinExistence type="predicted"/>
<evidence type="ECO:0000313" key="2">
    <source>
        <dbReference type="EMBL" id="TPE49609.1"/>
    </source>
</evidence>
<comment type="caution">
    <text evidence="2">The sequence shown here is derived from an EMBL/GenBank/DDBJ whole genome shotgun (WGS) entry which is preliminary data.</text>
</comment>
<reference evidence="2 3" key="1">
    <citation type="submission" date="2019-06" db="EMBL/GenBank/DDBJ databases">
        <title>A novel bacterium of genus Marinomonas, isolated from coastal sand.</title>
        <authorList>
            <person name="Huang H."/>
            <person name="Mo K."/>
            <person name="Hu Y."/>
        </authorList>
    </citation>
    <scope>NUCLEOTIDE SEQUENCE [LARGE SCALE GENOMIC DNA]</scope>
    <source>
        <strain evidence="2 3">HB171799</strain>
    </source>
</reference>
<feature type="transmembrane region" description="Helical" evidence="1">
    <location>
        <begin position="6"/>
        <end position="39"/>
    </location>
</feature>
<gene>
    <name evidence="2" type="ORF">FJM67_11480</name>
</gene>
<protein>
    <submittedName>
        <fullName evidence="2">Uncharacterized protein</fullName>
    </submittedName>
</protein>
<keyword evidence="1" id="KW-0472">Membrane</keyword>
<organism evidence="2 3">
    <name type="scientific">Maribrevibacterium harenarium</name>
    <dbReference type="NCBI Taxonomy" id="2589817"/>
    <lineage>
        <taxon>Bacteria</taxon>
        <taxon>Pseudomonadati</taxon>
        <taxon>Pseudomonadota</taxon>
        <taxon>Gammaproteobacteria</taxon>
        <taxon>Oceanospirillales</taxon>
        <taxon>Oceanospirillaceae</taxon>
        <taxon>Maribrevibacterium</taxon>
    </lineage>
</organism>
<keyword evidence="1" id="KW-1133">Transmembrane helix</keyword>
<dbReference type="EMBL" id="VFRR01000023">
    <property type="protein sequence ID" value="TPE49609.1"/>
    <property type="molecule type" value="Genomic_DNA"/>
</dbReference>
<accession>A0A501WJC1</accession>
<sequence>MSNIQLAFLMMGILLVLMSIRIPIALAMLACGSVGYAFIGAYFGLSGHRFRYHSATRFGVIRPA</sequence>
<keyword evidence="3" id="KW-1185">Reference proteome</keyword>
<keyword evidence="1" id="KW-0812">Transmembrane</keyword>
<name>A0A501WJC1_9GAMM</name>
<evidence type="ECO:0000313" key="3">
    <source>
        <dbReference type="Proteomes" id="UP000315901"/>
    </source>
</evidence>
<dbReference type="AlphaFoldDB" id="A0A501WJC1"/>